<dbReference type="Pfam" id="PF04686">
    <property type="entry name" value="SsgA"/>
    <property type="match status" value="1"/>
</dbReference>
<protein>
    <submittedName>
        <fullName evidence="1">SsgA family sporulation/cell division regulator</fullName>
    </submittedName>
</protein>
<dbReference type="RefSeq" id="WP_218588774.1">
    <property type="nucleotide sequence ID" value="NZ_JADQDE010000019.1"/>
</dbReference>
<reference evidence="1 2" key="1">
    <citation type="submission" date="2020-11" db="EMBL/GenBank/DDBJ databases">
        <title>Pseudonocardia abyssalis sp. nov. and Pseudonocardia oceani sp. nov., description and phylogenomic analysis of two novel actinomycetes isolated from the deep Southern Ocean.</title>
        <authorList>
            <person name="Parra J."/>
        </authorList>
    </citation>
    <scope>NUCLEOTIDE SEQUENCE [LARGE SCALE GENOMIC DNA]</scope>
    <source>
        <strain evidence="2">KRD185</strain>
    </source>
</reference>
<dbReference type="EMBL" id="JADQDF010000001">
    <property type="protein sequence ID" value="MBW0126681.1"/>
    <property type="molecule type" value="Genomic_DNA"/>
</dbReference>
<name>A0ABS6U361_9PSEU</name>
<organism evidence="1 2">
    <name type="scientific">Pseudonocardia oceani</name>
    <dbReference type="NCBI Taxonomy" id="2792013"/>
    <lineage>
        <taxon>Bacteria</taxon>
        <taxon>Bacillati</taxon>
        <taxon>Actinomycetota</taxon>
        <taxon>Actinomycetes</taxon>
        <taxon>Pseudonocardiales</taxon>
        <taxon>Pseudonocardiaceae</taxon>
        <taxon>Pseudonocardia</taxon>
    </lineage>
</organism>
<dbReference type="InterPro" id="IPR006776">
    <property type="entry name" value="SsgB"/>
</dbReference>
<evidence type="ECO:0000313" key="2">
    <source>
        <dbReference type="Proteomes" id="UP000694300"/>
    </source>
</evidence>
<evidence type="ECO:0000313" key="1">
    <source>
        <dbReference type="EMBL" id="MBW0126681.1"/>
    </source>
</evidence>
<gene>
    <name evidence="1" type="ORF">I4I82_03130</name>
</gene>
<dbReference type="Proteomes" id="UP000694300">
    <property type="component" value="Unassembled WGS sequence"/>
</dbReference>
<keyword evidence="2" id="KW-1185">Reference proteome</keyword>
<proteinExistence type="predicted"/>
<accession>A0ABS6U361</accession>
<sequence>MRDEHTVICSPAVFELITDDAPAVRVKVDLTYHSRDPFAVQASFRTGHGSAVDWVFARDLLHDGLIAPSGNGDVRVQPVPHDPNRVQLELSSPSGHAVFTTCAQTLGEFLHRTYDAVAPGHEYSWLDFESALSELLQDKDTDRARD</sequence>
<comment type="caution">
    <text evidence="1">The sequence shown here is derived from an EMBL/GenBank/DDBJ whole genome shotgun (WGS) entry which is preliminary data.</text>
</comment>